<protein>
    <submittedName>
        <fullName evidence="1">Uncharacterized protein</fullName>
    </submittedName>
</protein>
<sequence length="95" mass="10378">MGISALSAVKDTLGPMVCRRVTYSHWEDGRDSVSVLSAISCGISSLLDRVRRFRCNVFKWLSKTASDTIVARGRTVIQNYDAISGLVGCASSEFM</sequence>
<keyword evidence="2" id="KW-1185">Reference proteome</keyword>
<proteinExistence type="predicted"/>
<reference evidence="1 2" key="1">
    <citation type="submission" date="2021-06" db="EMBL/GenBank/DDBJ databases">
        <title>Caerostris extrusa draft genome.</title>
        <authorList>
            <person name="Kono N."/>
            <person name="Arakawa K."/>
        </authorList>
    </citation>
    <scope>NUCLEOTIDE SEQUENCE [LARGE SCALE GENOMIC DNA]</scope>
</reference>
<organism evidence="1 2">
    <name type="scientific">Caerostris extrusa</name>
    <name type="common">Bark spider</name>
    <name type="synonym">Caerostris bankana</name>
    <dbReference type="NCBI Taxonomy" id="172846"/>
    <lineage>
        <taxon>Eukaryota</taxon>
        <taxon>Metazoa</taxon>
        <taxon>Ecdysozoa</taxon>
        <taxon>Arthropoda</taxon>
        <taxon>Chelicerata</taxon>
        <taxon>Arachnida</taxon>
        <taxon>Araneae</taxon>
        <taxon>Araneomorphae</taxon>
        <taxon>Entelegynae</taxon>
        <taxon>Araneoidea</taxon>
        <taxon>Araneidae</taxon>
        <taxon>Caerostris</taxon>
    </lineage>
</organism>
<evidence type="ECO:0000313" key="1">
    <source>
        <dbReference type="EMBL" id="GIY53502.1"/>
    </source>
</evidence>
<dbReference type="Proteomes" id="UP001054945">
    <property type="component" value="Unassembled WGS sequence"/>
</dbReference>
<comment type="caution">
    <text evidence="1">The sequence shown here is derived from an EMBL/GenBank/DDBJ whole genome shotgun (WGS) entry which is preliminary data.</text>
</comment>
<dbReference type="EMBL" id="BPLR01012369">
    <property type="protein sequence ID" value="GIY53502.1"/>
    <property type="molecule type" value="Genomic_DNA"/>
</dbReference>
<evidence type="ECO:0000313" key="2">
    <source>
        <dbReference type="Proteomes" id="UP001054945"/>
    </source>
</evidence>
<dbReference type="AlphaFoldDB" id="A0AAV4U6U1"/>
<gene>
    <name evidence="1" type="ORF">CEXT_252931</name>
</gene>
<accession>A0AAV4U6U1</accession>
<name>A0AAV4U6U1_CAEEX</name>